<dbReference type="SUPFAM" id="SSF50978">
    <property type="entry name" value="WD40 repeat-like"/>
    <property type="match status" value="1"/>
</dbReference>
<evidence type="ECO:0000313" key="4">
    <source>
        <dbReference type="Proteomes" id="UP000028990"/>
    </source>
</evidence>
<dbReference type="InterPro" id="IPR036322">
    <property type="entry name" value="WD40_repeat_dom_sf"/>
</dbReference>
<keyword evidence="1" id="KW-0853">WD repeat</keyword>
<reference evidence="3 4" key="1">
    <citation type="submission" date="2013-11" db="EMBL/GenBank/DDBJ databases">
        <title>The Damaraland mole rat (Fukomys damarensis) genome and evolution of African mole rats.</title>
        <authorList>
            <person name="Gladyshev V.N."/>
            <person name="Fang X."/>
        </authorList>
    </citation>
    <scope>NUCLEOTIDE SEQUENCE [LARGE SCALE GENOMIC DNA]</scope>
    <source>
        <tissue evidence="3">Liver</tissue>
    </source>
</reference>
<dbReference type="GO" id="GO:0005730">
    <property type="term" value="C:nucleolus"/>
    <property type="evidence" value="ECO:0007669"/>
    <property type="project" value="TreeGrafter"/>
</dbReference>
<evidence type="ECO:0000313" key="3">
    <source>
        <dbReference type="EMBL" id="KFO22834.1"/>
    </source>
</evidence>
<dbReference type="GO" id="GO:0000027">
    <property type="term" value="P:ribosomal large subunit assembly"/>
    <property type="evidence" value="ECO:0007669"/>
    <property type="project" value="TreeGrafter"/>
</dbReference>
<gene>
    <name evidence="3" type="ORF">H920_15781</name>
</gene>
<protein>
    <submittedName>
        <fullName evidence="3">E3 ubiquitin-protein ligase TRAF7</fullName>
    </submittedName>
</protein>
<dbReference type="PANTHER" id="PTHR19848:SF6">
    <property type="entry name" value="E3 UBIQUITIN-PROTEIN LIGASE TRAF7"/>
    <property type="match status" value="1"/>
</dbReference>
<evidence type="ECO:0000256" key="2">
    <source>
        <dbReference type="ARBA" id="ARBA00022737"/>
    </source>
</evidence>
<name>A0A091CTQ9_FUKDA</name>
<dbReference type="InterPro" id="IPR001680">
    <property type="entry name" value="WD40_rpt"/>
</dbReference>
<proteinExistence type="predicted"/>
<dbReference type="Proteomes" id="UP000028990">
    <property type="component" value="Unassembled WGS sequence"/>
</dbReference>
<evidence type="ECO:0000256" key="1">
    <source>
        <dbReference type="ARBA" id="ARBA00022574"/>
    </source>
</evidence>
<keyword evidence="2" id="KW-0677">Repeat</keyword>
<keyword evidence="4" id="KW-1185">Reference proteome</keyword>
<organism evidence="3 4">
    <name type="scientific">Fukomys damarensis</name>
    <name type="common">Damaraland mole rat</name>
    <name type="synonym">Cryptomys damarensis</name>
    <dbReference type="NCBI Taxonomy" id="885580"/>
    <lineage>
        <taxon>Eukaryota</taxon>
        <taxon>Metazoa</taxon>
        <taxon>Chordata</taxon>
        <taxon>Craniata</taxon>
        <taxon>Vertebrata</taxon>
        <taxon>Euteleostomi</taxon>
        <taxon>Mammalia</taxon>
        <taxon>Eutheria</taxon>
        <taxon>Euarchontoglires</taxon>
        <taxon>Glires</taxon>
        <taxon>Rodentia</taxon>
        <taxon>Hystricomorpha</taxon>
        <taxon>Bathyergidae</taxon>
        <taxon>Fukomys</taxon>
    </lineage>
</organism>
<sequence length="270" mass="30689">MNLEARLKECEHIMSPLQVRVCKHWKPGHIRDTSGDTLLRGPEGQQTDDRFHKMHVVLPQRNQETAFLCSTLGKLSEKIDQLEKSLELKFDVLDENQSKLSEDLMEFQRDTSMLKDELSHISAQLNMSILGSYDPRQIFKSKGTFTIKIWDIQTLDCIHVLQLSGGSVYSIAVMNPHIVCGTCENLIHVWHMESKGQVRTLRGHVGTMYTPAVILTPDQTKVFSVSCNWLLQVWNMDNMICTQSSVTAPATSQGRLFSEAVDSTVKVWTR</sequence>
<dbReference type="SMART" id="SM00320">
    <property type="entry name" value="WD40"/>
    <property type="match status" value="2"/>
</dbReference>
<dbReference type="Gene3D" id="2.130.10.10">
    <property type="entry name" value="YVTN repeat-like/Quinoprotein amine dehydrogenase"/>
    <property type="match status" value="1"/>
</dbReference>
<dbReference type="EMBL" id="KN123939">
    <property type="protein sequence ID" value="KFO22834.1"/>
    <property type="molecule type" value="Genomic_DNA"/>
</dbReference>
<accession>A0A091CTQ9</accession>
<dbReference type="PANTHER" id="PTHR19848">
    <property type="entry name" value="WD40 REPEAT PROTEIN"/>
    <property type="match status" value="1"/>
</dbReference>
<dbReference type="AlphaFoldDB" id="A0A091CTQ9"/>
<dbReference type="InterPro" id="IPR015943">
    <property type="entry name" value="WD40/YVTN_repeat-like_dom_sf"/>
</dbReference>
<dbReference type="GO" id="GO:0007219">
    <property type="term" value="P:Notch signaling pathway"/>
    <property type="evidence" value="ECO:0007669"/>
    <property type="project" value="TreeGrafter"/>
</dbReference>